<dbReference type="AlphaFoldDB" id="A0A0F9IMC1"/>
<name>A0A0F9IMC1_9ZZZZ</name>
<reference evidence="1" key="1">
    <citation type="journal article" date="2015" name="Nature">
        <title>Complex archaea that bridge the gap between prokaryotes and eukaryotes.</title>
        <authorList>
            <person name="Spang A."/>
            <person name="Saw J.H."/>
            <person name="Jorgensen S.L."/>
            <person name="Zaremba-Niedzwiedzka K."/>
            <person name="Martijn J."/>
            <person name="Lind A.E."/>
            <person name="van Eijk R."/>
            <person name="Schleper C."/>
            <person name="Guy L."/>
            <person name="Ettema T.J."/>
        </authorList>
    </citation>
    <scope>NUCLEOTIDE SEQUENCE</scope>
</reference>
<comment type="caution">
    <text evidence="1">The sequence shown here is derived from an EMBL/GenBank/DDBJ whole genome shotgun (WGS) entry which is preliminary data.</text>
</comment>
<accession>A0A0F9IMC1</accession>
<dbReference type="EMBL" id="LAZR01013655">
    <property type="protein sequence ID" value="KKM20979.1"/>
    <property type="molecule type" value="Genomic_DNA"/>
</dbReference>
<sequence length="73" mass="8134">MDTLQKLYDSEINFEISTFWDAGFEWQLGDEMNGWKAEGTADSLEEAAKDLAIAARKHFPDSTFAKETGEGNG</sequence>
<organism evidence="1">
    <name type="scientific">marine sediment metagenome</name>
    <dbReference type="NCBI Taxonomy" id="412755"/>
    <lineage>
        <taxon>unclassified sequences</taxon>
        <taxon>metagenomes</taxon>
        <taxon>ecological metagenomes</taxon>
    </lineage>
</organism>
<protein>
    <submittedName>
        <fullName evidence="1">Uncharacterized protein</fullName>
    </submittedName>
</protein>
<evidence type="ECO:0000313" key="1">
    <source>
        <dbReference type="EMBL" id="KKM20979.1"/>
    </source>
</evidence>
<gene>
    <name evidence="1" type="ORF">LCGC14_1640020</name>
</gene>
<proteinExistence type="predicted"/>